<accession>A0AAD5WHQ5</accession>
<name>A0AAD5WHQ5_PARTN</name>
<keyword evidence="4" id="KW-1185">Reference proteome</keyword>
<protein>
    <submittedName>
        <fullName evidence="3">Uncharacterized protein</fullName>
    </submittedName>
</protein>
<sequence>MLKQLFHPLLLLISIQPSVISLPTSTIISRSHKCLEPIRMETNEELRSMSEFNRAKDVADENSAVWSVSSLCSTTATDRSSQKQQKAKGEALEVDQSSEKCVMHSSSISSFV</sequence>
<dbReference type="Proteomes" id="UP001196413">
    <property type="component" value="Unassembled WGS sequence"/>
</dbReference>
<dbReference type="EMBL" id="JAHQIW010006872">
    <property type="protein sequence ID" value="KAJ1370924.1"/>
    <property type="molecule type" value="Genomic_DNA"/>
</dbReference>
<evidence type="ECO:0000313" key="4">
    <source>
        <dbReference type="Proteomes" id="UP001196413"/>
    </source>
</evidence>
<keyword evidence="2" id="KW-0732">Signal</keyword>
<dbReference type="AlphaFoldDB" id="A0AAD5WHQ5"/>
<organism evidence="3 4">
    <name type="scientific">Parelaphostrongylus tenuis</name>
    <name type="common">Meningeal worm</name>
    <dbReference type="NCBI Taxonomy" id="148309"/>
    <lineage>
        <taxon>Eukaryota</taxon>
        <taxon>Metazoa</taxon>
        <taxon>Ecdysozoa</taxon>
        <taxon>Nematoda</taxon>
        <taxon>Chromadorea</taxon>
        <taxon>Rhabditida</taxon>
        <taxon>Rhabditina</taxon>
        <taxon>Rhabditomorpha</taxon>
        <taxon>Strongyloidea</taxon>
        <taxon>Metastrongylidae</taxon>
        <taxon>Parelaphostrongylus</taxon>
    </lineage>
</organism>
<gene>
    <name evidence="3" type="ORF">KIN20_032750</name>
</gene>
<feature type="signal peptide" evidence="2">
    <location>
        <begin position="1"/>
        <end position="21"/>
    </location>
</feature>
<proteinExistence type="predicted"/>
<feature type="chain" id="PRO_5042031224" evidence="2">
    <location>
        <begin position="22"/>
        <end position="112"/>
    </location>
</feature>
<evidence type="ECO:0000256" key="1">
    <source>
        <dbReference type="SAM" id="MobiDB-lite"/>
    </source>
</evidence>
<reference evidence="3" key="1">
    <citation type="submission" date="2021-06" db="EMBL/GenBank/DDBJ databases">
        <title>Parelaphostrongylus tenuis whole genome reference sequence.</title>
        <authorList>
            <person name="Garwood T.J."/>
            <person name="Larsen P.A."/>
            <person name="Fountain-Jones N.M."/>
            <person name="Garbe J.R."/>
            <person name="Macchietto M.G."/>
            <person name="Kania S.A."/>
            <person name="Gerhold R.W."/>
            <person name="Richards J.E."/>
            <person name="Wolf T.M."/>
        </authorList>
    </citation>
    <scope>NUCLEOTIDE SEQUENCE</scope>
    <source>
        <strain evidence="3">MNPRO001-30</strain>
        <tissue evidence="3">Meninges</tissue>
    </source>
</reference>
<comment type="caution">
    <text evidence="3">The sequence shown here is derived from an EMBL/GenBank/DDBJ whole genome shotgun (WGS) entry which is preliminary data.</text>
</comment>
<feature type="compositionally biased region" description="Polar residues" evidence="1">
    <location>
        <begin position="73"/>
        <end position="84"/>
    </location>
</feature>
<evidence type="ECO:0000256" key="2">
    <source>
        <dbReference type="SAM" id="SignalP"/>
    </source>
</evidence>
<feature type="region of interest" description="Disordered" evidence="1">
    <location>
        <begin position="73"/>
        <end position="94"/>
    </location>
</feature>
<evidence type="ECO:0000313" key="3">
    <source>
        <dbReference type="EMBL" id="KAJ1370924.1"/>
    </source>
</evidence>